<evidence type="ECO:0000256" key="5">
    <source>
        <dbReference type="ARBA" id="ARBA00023212"/>
    </source>
</evidence>
<dbReference type="EMBL" id="KB307321">
    <property type="protein sequence ID" value="ELT99008.1"/>
    <property type="molecule type" value="Genomic_DNA"/>
</dbReference>
<dbReference type="STRING" id="283909.R7TYL4"/>
<evidence type="ECO:0000313" key="7">
    <source>
        <dbReference type="EnsemblMetazoa" id="CapteP208499"/>
    </source>
</evidence>
<comment type="similarity">
    <text evidence="3">Belongs to the MOZART2 family.</text>
</comment>
<dbReference type="OMA" id="QFTLMSK"/>
<reference evidence="8" key="1">
    <citation type="submission" date="2012-12" db="EMBL/GenBank/DDBJ databases">
        <authorList>
            <person name="Hellsten U."/>
            <person name="Grimwood J."/>
            <person name="Chapman J.A."/>
            <person name="Shapiro H."/>
            <person name="Aerts A."/>
            <person name="Otillar R.P."/>
            <person name="Terry A.Y."/>
            <person name="Boore J.L."/>
            <person name="Simakov O."/>
            <person name="Marletaz F."/>
            <person name="Cho S.-J."/>
            <person name="Edsinger-Gonzales E."/>
            <person name="Havlak P."/>
            <person name="Kuo D.-H."/>
            <person name="Larsson T."/>
            <person name="Lv J."/>
            <person name="Arendt D."/>
            <person name="Savage R."/>
            <person name="Osoegawa K."/>
            <person name="de Jong P."/>
            <person name="Lindberg D.R."/>
            <person name="Seaver E.C."/>
            <person name="Weisblat D.A."/>
            <person name="Putnam N.H."/>
            <person name="Grigoriev I.V."/>
            <person name="Rokhsar D.S."/>
        </authorList>
    </citation>
    <scope>NUCLEOTIDE SEQUENCE</scope>
    <source>
        <strain evidence="8">I ESC-2004</strain>
    </source>
</reference>
<keyword evidence="5" id="KW-0206">Cytoskeleton</keyword>
<comment type="subcellular location">
    <subcellularLocation>
        <location evidence="2">Cytoplasm</location>
        <location evidence="2">Cytoskeleton</location>
        <location evidence="2">Microtubule organizing center</location>
        <location evidence="2">Centrosome</location>
    </subcellularLocation>
    <subcellularLocation>
        <location evidence="1">Cytoplasm</location>
        <location evidence="1">Cytoskeleton</location>
        <location evidence="1">Spindle</location>
    </subcellularLocation>
</comment>
<dbReference type="HOGENOM" id="CLU_2186437_0_0_1"/>
<evidence type="ECO:0000313" key="6">
    <source>
        <dbReference type="EMBL" id="ELT99008.1"/>
    </source>
</evidence>
<dbReference type="InterPro" id="IPR024332">
    <property type="entry name" value="MOZART2"/>
</dbReference>
<reference evidence="6 8" key="2">
    <citation type="journal article" date="2013" name="Nature">
        <title>Insights into bilaterian evolution from three spiralian genomes.</title>
        <authorList>
            <person name="Simakov O."/>
            <person name="Marletaz F."/>
            <person name="Cho S.J."/>
            <person name="Edsinger-Gonzales E."/>
            <person name="Havlak P."/>
            <person name="Hellsten U."/>
            <person name="Kuo D.H."/>
            <person name="Larsson T."/>
            <person name="Lv J."/>
            <person name="Arendt D."/>
            <person name="Savage R."/>
            <person name="Osoegawa K."/>
            <person name="de Jong P."/>
            <person name="Grimwood J."/>
            <person name="Chapman J.A."/>
            <person name="Shapiro H."/>
            <person name="Aerts A."/>
            <person name="Otillar R.P."/>
            <person name="Terry A.Y."/>
            <person name="Boore J.L."/>
            <person name="Grigoriev I.V."/>
            <person name="Lindberg D.R."/>
            <person name="Seaver E.C."/>
            <person name="Weisblat D.A."/>
            <person name="Putnam N.H."/>
            <person name="Rokhsar D.S."/>
        </authorList>
    </citation>
    <scope>NUCLEOTIDE SEQUENCE</scope>
    <source>
        <strain evidence="6 8">I ESC-2004</strain>
    </source>
</reference>
<keyword evidence="4" id="KW-0963">Cytoplasm</keyword>
<dbReference type="PANTHER" id="PTHR28578:SF2">
    <property type="entry name" value="MITOTIC-SPINDLE ORGANIZING PROTEIN 2"/>
    <property type="match status" value="1"/>
</dbReference>
<name>R7TYL4_CAPTE</name>
<dbReference type="OrthoDB" id="10064769at2759"/>
<evidence type="ECO:0000256" key="1">
    <source>
        <dbReference type="ARBA" id="ARBA00004186"/>
    </source>
</evidence>
<dbReference type="Pfam" id="PF12926">
    <property type="entry name" value="MOZART2"/>
    <property type="match status" value="1"/>
</dbReference>
<keyword evidence="8" id="KW-1185">Reference proteome</keyword>
<dbReference type="EnsemblMetazoa" id="CapteT208499">
    <property type="protein sequence ID" value="CapteP208499"/>
    <property type="gene ID" value="CapteG208499"/>
</dbReference>
<sequence length="109" mass="12189">MISKNLFLDSTEYLVICLFDPGDAMTFPARSQTLRFSHLSRNVLTGDDEELYSLANLAGVTMDPQIFKIVIDLLRMNVAPMAVQGMLKNMTATSAKSTDRTKSKTLRKK</sequence>
<reference evidence="7" key="3">
    <citation type="submission" date="2015-06" db="UniProtKB">
        <authorList>
            <consortium name="EnsemblMetazoa"/>
        </authorList>
    </citation>
    <scope>IDENTIFICATION</scope>
</reference>
<evidence type="ECO:0000256" key="2">
    <source>
        <dbReference type="ARBA" id="ARBA00004300"/>
    </source>
</evidence>
<dbReference type="EMBL" id="AMQN01010218">
    <property type="status" value="NOT_ANNOTATED_CDS"/>
    <property type="molecule type" value="Genomic_DNA"/>
</dbReference>
<protein>
    <submittedName>
        <fullName evidence="6 7">Uncharacterized protein</fullName>
    </submittedName>
</protein>
<dbReference type="PANTHER" id="PTHR28578">
    <property type="entry name" value="MITOTIC-SPINDLE ORGANIZING PROTEIN 2A-RELATED"/>
    <property type="match status" value="1"/>
</dbReference>
<dbReference type="GO" id="GO:0005813">
    <property type="term" value="C:centrosome"/>
    <property type="evidence" value="ECO:0007669"/>
    <property type="project" value="UniProtKB-SubCell"/>
</dbReference>
<evidence type="ECO:0000313" key="8">
    <source>
        <dbReference type="Proteomes" id="UP000014760"/>
    </source>
</evidence>
<proteinExistence type="inferred from homology"/>
<evidence type="ECO:0000256" key="4">
    <source>
        <dbReference type="ARBA" id="ARBA00022490"/>
    </source>
</evidence>
<dbReference type="GO" id="GO:0005819">
    <property type="term" value="C:spindle"/>
    <property type="evidence" value="ECO:0007669"/>
    <property type="project" value="UniProtKB-SubCell"/>
</dbReference>
<accession>R7TYL4</accession>
<dbReference type="Proteomes" id="UP000014760">
    <property type="component" value="Unassembled WGS sequence"/>
</dbReference>
<gene>
    <name evidence="6" type="ORF">CAPTEDRAFT_208499</name>
</gene>
<organism evidence="6">
    <name type="scientific">Capitella teleta</name>
    <name type="common">Polychaete worm</name>
    <dbReference type="NCBI Taxonomy" id="283909"/>
    <lineage>
        <taxon>Eukaryota</taxon>
        <taxon>Metazoa</taxon>
        <taxon>Spiralia</taxon>
        <taxon>Lophotrochozoa</taxon>
        <taxon>Annelida</taxon>
        <taxon>Polychaeta</taxon>
        <taxon>Sedentaria</taxon>
        <taxon>Scolecida</taxon>
        <taxon>Capitellidae</taxon>
        <taxon>Capitella</taxon>
    </lineage>
</organism>
<evidence type="ECO:0000256" key="3">
    <source>
        <dbReference type="ARBA" id="ARBA00007286"/>
    </source>
</evidence>
<dbReference type="AlphaFoldDB" id="R7TYL4"/>